<comment type="caution">
    <text evidence="6">The sequence shown here is derived from an EMBL/GenBank/DDBJ whole genome shotgun (WGS) entry which is preliminary data.</text>
</comment>
<evidence type="ECO:0000256" key="2">
    <source>
        <dbReference type="ARBA" id="ARBA00023015"/>
    </source>
</evidence>
<dbReference type="PANTHER" id="PTHR30419:SF8">
    <property type="entry name" value="NITROGEN ASSIMILATION TRANSCRIPTIONAL ACTIVATOR-RELATED"/>
    <property type="match status" value="1"/>
</dbReference>
<keyword evidence="2" id="KW-0805">Transcription regulation</keyword>
<organism evidence="6 7">
    <name type="scientific">Niallia taxi</name>
    <dbReference type="NCBI Taxonomy" id="2499688"/>
    <lineage>
        <taxon>Bacteria</taxon>
        <taxon>Bacillati</taxon>
        <taxon>Bacillota</taxon>
        <taxon>Bacilli</taxon>
        <taxon>Bacillales</taxon>
        <taxon>Bacillaceae</taxon>
        <taxon>Niallia</taxon>
    </lineage>
</organism>
<evidence type="ECO:0000256" key="3">
    <source>
        <dbReference type="ARBA" id="ARBA00023125"/>
    </source>
</evidence>
<evidence type="ECO:0000256" key="1">
    <source>
        <dbReference type="ARBA" id="ARBA00009437"/>
    </source>
</evidence>
<dbReference type="GO" id="GO:0005829">
    <property type="term" value="C:cytosol"/>
    <property type="evidence" value="ECO:0007669"/>
    <property type="project" value="TreeGrafter"/>
</dbReference>
<dbReference type="InterPro" id="IPR000847">
    <property type="entry name" value="LysR_HTH_N"/>
</dbReference>
<dbReference type="Proteomes" id="UP000288024">
    <property type="component" value="Unassembled WGS sequence"/>
</dbReference>
<proteinExistence type="inferred from homology"/>
<evidence type="ECO:0000256" key="4">
    <source>
        <dbReference type="ARBA" id="ARBA00023163"/>
    </source>
</evidence>
<accession>A0A437KER1</accession>
<dbReference type="Pfam" id="PF00126">
    <property type="entry name" value="HTH_1"/>
    <property type="match status" value="1"/>
</dbReference>
<evidence type="ECO:0000259" key="5">
    <source>
        <dbReference type="PROSITE" id="PS50931"/>
    </source>
</evidence>
<dbReference type="PANTHER" id="PTHR30419">
    <property type="entry name" value="HTH-TYPE TRANSCRIPTIONAL REGULATOR YBHD"/>
    <property type="match status" value="1"/>
</dbReference>
<evidence type="ECO:0000313" key="6">
    <source>
        <dbReference type="EMBL" id="RVT65570.1"/>
    </source>
</evidence>
<dbReference type="PROSITE" id="PS50931">
    <property type="entry name" value="HTH_LYSR"/>
    <property type="match status" value="1"/>
</dbReference>
<dbReference type="InterPro" id="IPR050950">
    <property type="entry name" value="HTH-type_LysR_regulators"/>
</dbReference>
<comment type="similarity">
    <text evidence="1">Belongs to the LysR transcriptional regulatory family.</text>
</comment>
<dbReference type="EMBL" id="RZTZ01000002">
    <property type="protein sequence ID" value="RVT65570.1"/>
    <property type="molecule type" value="Genomic_DNA"/>
</dbReference>
<dbReference type="Gene3D" id="3.40.190.290">
    <property type="match status" value="1"/>
</dbReference>
<keyword evidence="4" id="KW-0804">Transcription</keyword>
<dbReference type="InterPro" id="IPR036388">
    <property type="entry name" value="WH-like_DNA-bd_sf"/>
</dbReference>
<name>A0A437KER1_9BACI</name>
<dbReference type="GO" id="GO:0003677">
    <property type="term" value="F:DNA binding"/>
    <property type="evidence" value="ECO:0007669"/>
    <property type="project" value="UniProtKB-KW"/>
</dbReference>
<dbReference type="AlphaFoldDB" id="A0A437KER1"/>
<evidence type="ECO:0000313" key="7">
    <source>
        <dbReference type="Proteomes" id="UP000288024"/>
    </source>
</evidence>
<dbReference type="CDD" id="cd05466">
    <property type="entry name" value="PBP2_LTTR_substrate"/>
    <property type="match status" value="1"/>
</dbReference>
<reference evidence="6 7" key="1">
    <citation type="submission" date="2019-01" db="EMBL/GenBank/DDBJ databases">
        <title>Bacillus sp. M5HDSG1-1, whole genome shotgun sequence.</title>
        <authorList>
            <person name="Tuo L."/>
        </authorList>
    </citation>
    <scope>NUCLEOTIDE SEQUENCE [LARGE SCALE GENOMIC DNA]</scope>
    <source>
        <strain evidence="6 7">M5HDSG1-1</strain>
    </source>
</reference>
<dbReference type="Gene3D" id="1.10.10.10">
    <property type="entry name" value="Winged helix-like DNA-binding domain superfamily/Winged helix DNA-binding domain"/>
    <property type="match status" value="1"/>
</dbReference>
<dbReference type="InterPro" id="IPR005119">
    <property type="entry name" value="LysR_subst-bd"/>
</dbReference>
<gene>
    <name evidence="6" type="ORF">EM808_08740</name>
</gene>
<sequence>MKMNIEQIDYLLEVAKERSIRKAADNLHITPSAISQSILQIELNLGVTIFQRSNKGTNPTPEGKIVLKRAFELQCKYKELYDEVQRMENGQQCLPLRIAFSPTFGNVGYLALMSLKEKYKDLKVEIQEGMHEDIVSKITKNDGSLDLSLIVENRNLLENSSSIHIEPFYQSYVCIALSKHSPLSTRKFLTKEDLVNESIAVLETSTHKELVKKTGLETNPVFVTSNNSALIRNVVKDGHAICALDDFSLINHQDYASGDIIVLPFKSPDYLYREIWAVYPKSVANNEVMQSYLSIIKKLINQRSPIEAFV</sequence>
<dbReference type="SUPFAM" id="SSF53850">
    <property type="entry name" value="Periplasmic binding protein-like II"/>
    <property type="match status" value="1"/>
</dbReference>
<feature type="domain" description="HTH lysR-type" evidence="5">
    <location>
        <begin position="3"/>
        <end position="60"/>
    </location>
</feature>
<keyword evidence="3" id="KW-0238">DNA-binding</keyword>
<keyword evidence="7" id="KW-1185">Reference proteome</keyword>
<protein>
    <submittedName>
        <fullName evidence="6">LysR family transcriptional regulator</fullName>
    </submittedName>
</protein>
<dbReference type="InterPro" id="IPR036390">
    <property type="entry name" value="WH_DNA-bd_sf"/>
</dbReference>
<dbReference type="SUPFAM" id="SSF46785">
    <property type="entry name" value="Winged helix' DNA-binding domain"/>
    <property type="match status" value="1"/>
</dbReference>
<dbReference type="Pfam" id="PF03466">
    <property type="entry name" value="LysR_substrate"/>
    <property type="match status" value="1"/>
</dbReference>
<dbReference type="GO" id="GO:0003700">
    <property type="term" value="F:DNA-binding transcription factor activity"/>
    <property type="evidence" value="ECO:0007669"/>
    <property type="project" value="InterPro"/>
</dbReference>